<keyword evidence="10 14" id="KW-0472">Membrane</keyword>
<comment type="cofactor">
    <cofactor evidence="13">
        <name>Mg(2+)</name>
        <dbReference type="ChEBI" id="CHEBI:18420"/>
    </cofactor>
</comment>
<feature type="binding site" evidence="12">
    <location>
        <position position="979"/>
    </location>
    <ligand>
        <name>ATP</name>
        <dbReference type="ChEBI" id="CHEBI:30616"/>
    </ligand>
</feature>
<dbReference type="InParanoid" id="A0A2P5HLA9"/>
<feature type="binding site" evidence="13">
    <location>
        <position position="484"/>
    </location>
    <ligand>
        <name>Mg(2+)</name>
        <dbReference type="ChEBI" id="CHEBI:18420"/>
    </ligand>
</feature>
<keyword evidence="3 14" id="KW-0812">Transmembrane</keyword>
<dbReference type="InterPro" id="IPR008250">
    <property type="entry name" value="ATPase_P-typ_transduc_dom_A_sf"/>
</dbReference>
<dbReference type="SUPFAM" id="SSF81665">
    <property type="entry name" value="Calcium ATPase, transmembrane domain M"/>
    <property type="match status" value="1"/>
</dbReference>
<dbReference type="Pfam" id="PF13246">
    <property type="entry name" value="Cation_ATPase"/>
    <property type="match status" value="2"/>
</dbReference>
<feature type="domain" description="P-type ATPase A" evidence="16">
    <location>
        <begin position="211"/>
        <end position="352"/>
    </location>
</feature>
<dbReference type="InterPro" id="IPR023214">
    <property type="entry name" value="HAD_sf"/>
</dbReference>
<feature type="binding site" evidence="12">
    <location>
        <position position="483"/>
    </location>
    <ligand>
        <name>ATP</name>
        <dbReference type="ChEBI" id="CHEBI:30616"/>
    </ligand>
</feature>
<feature type="transmembrane region" description="Helical" evidence="14">
    <location>
        <begin position="120"/>
        <end position="137"/>
    </location>
</feature>
<evidence type="ECO:0000256" key="7">
    <source>
        <dbReference type="ARBA" id="ARBA00022842"/>
    </source>
</evidence>
<feature type="binding site" evidence="12">
    <location>
        <position position="482"/>
    </location>
    <ligand>
        <name>ATP</name>
        <dbReference type="ChEBI" id="CHEBI:30616"/>
    </ligand>
</feature>
<evidence type="ECO:0000256" key="6">
    <source>
        <dbReference type="ARBA" id="ARBA00022840"/>
    </source>
</evidence>
<keyword evidence="20" id="KW-1185">Reference proteome</keyword>
<feature type="active site" description="4-aspartylphosphate intermediate" evidence="11">
    <location>
        <position position="482"/>
    </location>
</feature>
<feature type="binding site" evidence="12">
    <location>
        <position position="834"/>
    </location>
    <ligand>
        <name>ATP</name>
        <dbReference type="ChEBI" id="CHEBI:30616"/>
    </ligand>
</feature>
<feature type="transmembrane region" description="Helical" evidence="14">
    <location>
        <begin position="1180"/>
        <end position="1204"/>
    </location>
</feature>
<dbReference type="Pfam" id="PF00122">
    <property type="entry name" value="E1-E2_ATPase"/>
    <property type="match status" value="1"/>
</dbReference>
<dbReference type="NCBIfam" id="TIGR01652">
    <property type="entry name" value="ATPase-Plipid"/>
    <property type="match status" value="1"/>
</dbReference>
<feature type="binding site" evidence="12">
    <location>
        <position position="484"/>
    </location>
    <ligand>
        <name>ATP</name>
        <dbReference type="ChEBI" id="CHEBI:30616"/>
    </ligand>
</feature>
<dbReference type="GO" id="GO:0140326">
    <property type="term" value="F:ATPase-coupled intramembrane lipid transporter activity"/>
    <property type="evidence" value="ECO:0007669"/>
    <property type="project" value="UniProtKB-EC"/>
</dbReference>
<evidence type="ECO:0000256" key="14">
    <source>
        <dbReference type="RuleBase" id="RU362033"/>
    </source>
</evidence>
<dbReference type="Proteomes" id="UP000094444">
    <property type="component" value="Unassembled WGS sequence"/>
</dbReference>
<dbReference type="InterPro" id="IPR032631">
    <property type="entry name" value="P-type_ATPase_N"/>
</dbReference>
<dbReference type="Pfam" id="PF16212">
    <property type="entry name" value="PhoLip_ATPase_C"/>
    <property type="match status" value="1"/>
</dbReference>
<feature type="binding site" evidence="12">
    <location>
        <position position="652"/>
    </location>
    <ligand>
        <name>ATP</name>
        <dbReference type="ChEBI" id="CHEBI:30616"/>
    </ligand>
</feature>
<evidence type="ECO:0000259" key="18">
    <source>
        <dbReference type="Pfam" id="PF16212"/>
    </source>
</evidence>
<comment type="caution">
    <text evidence="19">The sequence shown here is derived from an EMBL/GenBank/DDBJ whole genome shotgun (WGS) entry which is preliminary data.</text>
</comment>
<keyword evidence="5 12" id="KW-0547">Nucleotide-binding</keyword>
<dbReference type="PROSITE" id="PS00154">
    <property type="entry name" value="ATPASE_E1_E2"/>
    <property type="match status" value="1"/>
</dbReference>
<dbReference type="InterPro" id="IPR023299">
    <property type="entry name" value="ATPase_P-typ_cyto_dom_N"/>
</dbReference>
<keyword evidence="4 13" id="KW-0479">Metal-binding</keyword>
<dbReference type="PANTHER" id="PTHR24092:SF174">
    <property type="entry name" value="PHOSPHOLIPID-TRANSPORTING ATPASE DNF3-RELATED"/>
    <property type="match status" value="1"/>
</dbReference>
<dbReference type="GO" id="GO:0032456">
    <property type="term" value="P:endocytic recycling"/>
    <property type="evidence" value="ECO:0007669"/>
    <property type="project" value="TreeGrafter"/>
</dbReference>
<evidence type="ECO:0000256" key="12">
    <source>
        <dbReference type="PIRSR" id="PIRSR606539-2"/>
    </source>
</evidence>
<dbReference type="GO" id="GO:0006892">
    <property type="term" value="P:post-Golgi vesicle-mediated transport"/>
    <property type="evidence" value="ECO:0007669"/>
    <property type="project" value="TreeGrafter"/>
</dbReference>
<comment type="catalytic activity">
    <reaction evidence="14">
        <text>ATP + H2O + phospholipidSide 1 = ADP + phosphate + phospholipidSide 2.</text>
        <dbReference type="EC" id="7.6.2.1"/>
    </reaction>
</comment>
<feature type="transmembrane region" description="Helical" evidence="14">
    <location>
        <begin position="1150"/>
        <end position="1168"/>
    </location>
</feature>
<dbReference type="SFLD" id="SFLDF00027">
    <property type="entry name" value="p-type_atpase"/>
    <property type="match status" value="1"/>
</dbReference>
<dbReference type="SFLD" id="SFLDS00003">
    <property type="entry name" value="Haloacid_Dehalogenase"/>
    <property type="match status" value="1"/>
</dbReference>
<dbReference type="GO" id="GO:0005886">
    <property type="term" value="C:plasma membrane"/>
    <property type="evidence" value="ECO:0007669"/>
    <property type="project" value="TreeGrafter"/>
</dbReference>
<evidence type="ECO:0000256" key="2">
    <source>
        <dbReference type="ARBA" id="ARBA00004308"/>
    </source>
</evidence>
<keyword evidence="7 13" id="KW-0460">Magnesium</keyword>
<feature type="binding site" evidence="12">
    <location>
        <position position="754"/>
    </location>
    <ligand>
        <name>ATP</name>
        <dbReference type="ChEBI" id="CHEBI:30616"/>
    </ligand>
</feature>
<organism evidence="19 20">
    <name type="scientific">Diaporthe helianthi</name>
    <dbReference type="NCBI Taxonomy" id="158607"/>
    <lineage>
        <taxon>Eukaryota</taxon>
        <taxon>Fungi</taxon>
        <taxon>Dikarya</taxon>
        <taxon>Ascomycota</taxon>
        <taxon>Pezizomycotina</taxon>
        <taxon>Sordariomycetes</taxon>
        <taxon>Sordariomycetidae</taxon>
        <taxon>Diaporthales</taxon>
        <taxon>Diaporthaceae</taxon>
        <taxon>Diaporthe</taxon>
    </lineage>
</organism>
<feature type="binding site" evidence="12">
    <location>
        <position position="931"/>
    </location>
    <ligand>
        <name>ATP</name>
        <dbReference type="ChEBI" id="CHEBI:30616"/>
    </ligand>
</feature>
<evidence type="ECO:0000256" key="11">
    <source>
        <dbReference type="PIRSR" id="PIRSR606539-1"/>
    </source>
</evidence>
<dbReference type="Pfam" id="PF16209">
    <property type="entry name" value="PhoLip_ATPase_N"/>
    <property type="match status" value="1"/>
</dbReference>
<feature type="binding site" evidence="12">
    <location>
        <position position="925"/>
    </location>
    <ligand>
        <name>ATP</name>
        <dbReference type="ChEBI" id="CHEBI:30616"/>
    </ligand>
</feature>
<dbReference type="InterPro" id="IPR059000">
    <property type="entry name" value="ATPase_P-type_domA"/>
</dbReference>
<comment type="subcellular location">
    <subcellularLocation>
        <location evidence="2">Endomembrane system</location>
    </subcellularLocation>
    <subcellularLocation>
        <location evidence="1 14">Membrane</location>
        <topology evidence="1 14">Multi-pass membrane protein</topology>
    </subcellularLocation>
</comment>
<evidence type="ECO:0000256" key="15">
    <source>
        <dbReference type="SAM" id="MobiDB-lite"/>
    </source>
</evidence>
<evidence type="ECO:0000259" key="17">
    <source>
        <dbReference type="Pfam" id="PF16209"/>
    </source>
</evidence>
<dbReference type="InterPro" id="IPR006539">
    <property type="entry name" value="P-type_ATPase_IV"/>
</dbReference>
<gene>
    <name evidence="19" type="ORF">DHEL01_v210573</name>
</gene>
<dbReference type="OrthoDB" id="377733at2759"/>
<feature type="compositionally biased region" description="Basic and acidic residues" evidence="15">
    <location>
        <begin position="1"/>
        <end position="12"/>
    </location>
</feature>
<dbReference type="SUPFAM" id="SSF81653">
    <property type="entry name" value="Calcium ATPase, transduction domain A"/>
    <property type="match status" value="1"/>
</dbReference>
<reference evidence="19" key="1">
    <citation type="submission" date="2017-09" db="EMBL/GenBank/DDBJ databases">
        <title>Polyketide synthases of a Diaporthe helianthi virulent isolate.</title>
        <authorList>
            <person name="Baroncelli R."/>
        </authorList>
    </citation>
    <scope>NUCLEOTIDE SEQUENCE [LARGE SCALE GENOMIC DNA]</scope>
    <source>
        <strain evidence="19">7/96</strain>
    </source>
</reference>
<dbReference type="PRINTS" id="PR00119">
    <property type="entry name" value="CATATPASE"/>
</dbReference>
<feature type="transmembrane region" description="Helical" evidence="14">
    <location>
        <begin position="370"/>
        <end position="396"/>
    </location>
</feature>
<dbReference type="Gene3D" id="3.40.1110.10">
    <property type="entry name" value="Calcium-transporting ATPase, cytoplasmic domain N"/>
    <property type="match status" value="1"/>
</dbReference>
<dbReference type="STRING" id="158607.A0A2P5HLA9"/>
<dbReference type="InterPro" id="IPR032630">
    <property type="entry name" value="P_typ_ATPase_c"/>
</dbReference>
<feature type="binding site" evidence="12">
    <location>
        <position position="836"/>
    </location>
    <ligand>
        <name>ATP</name>
        <dbReference type="ChEBI" id="CHEBI:30616"/>
    </ligand>
</feature>
<evidence type="ECO:0000256" key="9">
    <source>
        <dbReference type="ARBA" id="ARBA00022989"/>
    </source>
</evidence>
<dbReference type="InterPro" id="IPR018303">
    <property type="entry name" value="ATPase_P-typ_P_site"/>
</dbReference>
<feature type="binding site" evidence="12">
    <location>
        <position position="629"/>
    </location>
    <ligand>
        <name>ATP</name>
        <dbReference type="ChEBI" id="CHEBI:30616"/>
    </ligand>
</feature>
<feature type="region of interest" description="Disordered" evidence="15">
    <location>
        <begin position="672"/>
        <end position="693"/>
    </location>
</feature>
<evidence type="ECO:0000256" key="5">
    <source>
        <dbReference type="ARBA" id="ARBA00022741"/>
    </source>
</evidence>
<keyword evidence="9 14" id="KW-1133">Transmembrane helix</keyword>
<feature type="binding site" evidence="12">
    <location>
        <position position="835"/>
    </location>
    <ligand>
        <name>ATP</name>
        <dbReference type="ChEBI" id="CHEBI:30616"/>
    </ligand>
</feature>
<feature type="binding site" evidence="13">
    <location>
        <position position="980"/>
    </location>
    <ligand>
        <name>Mg(2+)</name>
        <dbReference type="ChEBI" id="CHEBI:18420"/>
    </ligand>
</feature>
<feature type="binding site" evidence="12">
    <location>
        <position position="582"/>
    </location>
    <ligand>
        <name>ATP</name>
        <dbReference type="ChEBI" id="CHEBI:30616"/>
    </ligand>
</feature>
<dbReference type="GO" id="GO:0045332">
    <property type="term" value="P:phospholipid translocation"/>
    <property type="evidence" value="ECO:0007669"/>
    <property type="project" value="TreeGrafter"/>
</dbReference>
<accession>A0A2P5HLA9</accession>
<keyword evidence="8 14" id="KW-1278">Translocase</keyword>
<dbReference type="SUPFAM" id="SSF81660">
    <property type="entry name" value="Metal cation-transporting ATPase, ATP-binding domain N"/>
    <property type="match status" value="1"/>
</dbReference>
<dbReference type="GO" id="GO:0005802">
    <property type="term" value="C:trans-Golgi network"/>
    <property type="evidence" value="ECO:0007669"/>
    <property type="project" value="TreeGrafter"/>
</dbReference>
<feature type="region of interest" description="Disordered" evidence="15">
    <location>
        <begin position="1"/>
        <end position="47"/>
    </location>
</feature>
<dbReference type="SFLD" id="SFLDG00002">
    <property type="entry name" value="C1.7:_P-type_atpase_like"/>
    <property type="match status" value="1"/>
</dbReference>
<protein>
    <recommendedName>
        <fullName evidence="14">Phospholipid-transporting ATPase</fullName>
        <ecNumber evidence="14">7.6.2.1</ecNumber>
    </recommendedName>
</protein>
<comment type="similarity">
    <text evidence="14">Belongs to the cation transport ATPase (P-type) (TC 3.A.3) family. Type IV subfamily.</text>
</comment>
<evidence type="ECO:0000256" key="3">
    <source>
        <dbReference type="ARBA" id="ARBA00022692"/>
    </source>
</evidence>
<dbReference type="GO" id="GO:0005524">
    <property type="term" value="F:ATP binding"/>
    <property type="evidence" value="ECO:0007669"/>
    <property type="project" value="UniProtKB-UniRule"/>
</dbReference>
<keyword evidence="6 12" id="KW-0067">ATP-binding</keyword>
<evidence type="ECO:0000313" key="20">
    <source>
        <dbReference type="Proteomes" id="UP000094444"/>
    </source>
</evidence>
<evidence type="ECO:0000259" key="16">
    <source>
        <dbReference type="Pfam" id="PF00122"/>
    </source>
</evidence>
<evidence type="ECO:0000256" key="13">
    <source>
        <dbReference type="PIRSR" id="PIRSR606539-3"/>
    </source>
</evidence>
<dbReference type="InterPro" id="IPR036412">
    <property type="entry name" value="HAD-like_sf"/>
</dbReference>
<sequence>MAAQRNSDRDGSSEWLEMSALEGSMSRPSVRQTLLDEGDGEARRAEKTSSSLFGRVLEFLHLRRTAQAAPDGRKIPLRLGDDLLLDERTGRPYISNRIRTSRYTIWNFVPRQLIYQFSRLANMYFLIIAIFQMIPGFSTTGRFTTLIPLLIFVALTIAKEGYDDWKRYTLDKAENASKVTTLGTEHDATSRQHGKRVSVADSEVALSPLPTRMSPDTPWKTTQWGELKVGDVVRLSGDEQVPADIVLLYADEGVAFVDTRALDGETNLKSKMVPASLKSLHLVSVQNISASDVHFTIEHPNQDLYNFDGTVTIDDHETSPLNVDNIIYRGCEIKNTKFIIGMVLNTGEDTKIRMNATRNPEAKRPALEKFVNLIVIFLALYMLVTSVLLYMGFKIYWQGTNVPWYLMLSVVSDQEVIIGFIIQFSNVVPMSLIMAIEAVKLNLAVLVASDIEMHHEESDTPAGCNTNIILDDLGQIGYVFSDKTGTLTDNIMKFRRISVAGTSWWHQDDHVGITESKISASAEDRGRTTDDLLGQIRRDPESKLSQAAYEYILALAVCHTCLPEKDPETGEIVDFQASSPDELALVRAAQELGILVVERTTQSLTLEISNGMGQRVRRETYEVLDVIEFSSKRKRMSIVVRRPDGRIWVICKGADTIVLPRLRKAQMDARRQSLRQHQRGSTNLSFPRRSLESPASPVSIHAWNPGTQGFWDANRDTNPYAGRPSPYQERHMNEEEILNRCLDHIDEYAREGLRTLVFAQRYLSNEEYRLWKRNYHAAQVSLTDRQRKLEEVGEKIEHSFDLIGASGVEDKLQKGVPETIDRLRRARIKIWMLTGDKRETAINIAHSSRICTPETALFQLDVEDGDLAWQISDIVNSPDRQAAPHSAIVIDGQTLTALEQPEAAAIRKVFFTQLIPTVGSVICCRASPSQKALLVRAVRDEPSPPPGTTTAVGRAWWWVRTSFTSHRRPLTLAIGDGANDLAMITAANVGVGISGREGQQAARVADISIAQFRFLSRLLLVHGRWNYHRITRFVLGSFWKETMFWFPAALYQIAAGFTGTSLYESTALTVYGFAFSTATTMTIGAWEKDLKARTLMAVPELYAYGQRAQGLNWGLFLSWIANAVLAGSAISFLTWLGYGGAYTTTPDDNGLYAIGTLVFIACMIWTNIKILILEMQYKTILVLLIFCAEITLIWLFHIVVGYVFSSLVISPYSVANGFIRGFGGDAAWWATLALVLGGLFTVELSVAALRQRFAGSMNQIWRTERGRDAASAWDTRLWKEIERDRACKARLEELARE</sequence>
<feature type="transmembrane region" description="Helical" evidence="14">
    <location>
        <begin position="1116"/>
        <end position="1138"/>
    </location>
</feature>
<dbReference type="GO" id="GO:0000287">
    <property type="term" value="F:magnesium ion binding"/>
    <property type="evidence" value="ECO:0007669"/>
    <property type="project" value="UniProtKB-UniRule"/>
</dbReference>
<feature type="transmembrane region" description="Helical" evidence="14">
    <location>
        <begin position="143"/>
        <end position="162"/>
    </location>
</feature>
<proteinExistence type="inferred from homology"/>
<evidence type="ECO:0000256" key="8">
    <source>
        <dbReference type="ARBA" id="ARBA00022967"/>
    </source>
</evidence>
<feature type="domain" description="P-type ATPase C-terminal" evidence="18">
    <location>
        <begin position="1002"/>
        <end position="1253"/>
    </location>
</feature>
<evidence type="ECO:0000256" key="10">
    <source>
        <dbReference type="ARBA" id="ARBA00023136"/>
    </source>
</evidence>
<feature type="transmembrane region" description="Helical" evidence="14">
    <location>
        <begin position="1226"/>
        <end position="1249"/>
    </location>
</feature>
<dbReference type="InterPro" id="IPR044492">
    <property type="entry name" value="P_typ_ATPase_HD_dom"/>
</dbReference>
<dbReference type="PANTHER" id="PTHR24092">
    <property type="entry name" value="PROBABLE PHOSPHOLIPID-TRANSPORTING ATPASE"/>
    <property type="match status" value="1"/>
</dbReference>
<dbReference type="EMBL" id="MAVT02001400">
    <property type="protein sequence ID" value="POS71034.1"/>
    <property type="molecule type" value="Genomic_DNA"/>
</dbReference>
<name>A0A2P5HLA9_DIAHE</name>
<feature type="domain" description="P-type ATPase N-terminal" evidence="17">
    <location>
        <begin position="90"/>
        <end position="146"/>
    </location>
</feature>
<feature type="binding site" evidence="12">
    <location>
        <position position="980"/>
    </location>
    <ligand>
        <name>ATP</name>
        <dbReference type="ChEBI" id="CHEBI:30616"/>
    </ligand>
</feature>
<evidence type="ECO:0000256" key="4">
    <source>
        <dbReference type="ARBA" id="ARBA00022723"/>
    </source>
</evidence>
<evidence type="ECO:0000256" key="1">
    <source>
        <dbReference type="ARBA" id="ARBA00004141"/>
    </source>
</evidence>
<dbReference type="Gene3D" id="3.40.50.1000">
    <property type="entry name" value="HAD superfamily/HAD-like"/>
    <property type="match status" value="1"/>
</dbReference>
<feature type="binding site" evidence="13">
    <location>
        <position position="976"/>
    </location>
    <ligand>
        <name>Mg(2+)</name>
        <dbReference type="ChEBI" id="CHEBI:18420"/>
    </ligand>
</feature>
<dbReference type="Gene3D" id="2.70.150.10">
    <property type="entry name" value="Calcium-transporting ATPase, cytoplasmic transduction domain A"/>
    <property type="match status" value="1"/>
</dbReference>
<evidence type="ECO:0000313" key="19">
    <source>
        <dbReference type="EMBL" id="POS71034.1"/>
    </source>
</evidence>
<dbReference type="InterPro" id="IPR023298">
    <property type="entry name" value="ATPase_P-typ_TM_dom_sf"/>
</dbReference>
<feature type="binding site" evidence="13">
    <location>
        <position position="482"/>
    </location>
    <ligand>
        <name>Mg(2+)</name>
        <dbReference type="ChEBI" id="CHEBI:18420"/>
    </ligand>
</feature>
<dbReference type="EC" id="7.6.2.1" evidence="14"/>
<dbReference type="SUPFAM" id="SSF56784">
    <property type="entry name" value="HAD-like"/>
    <property type="match status" value="1"/>
</dbReference>